<sequence length="225" mass="24974">MAVGERGALMTVVCEMNALWKYTPAMFIFPSGKALWKRMQPGLMVGTPPPSVGFCSPNGWMDNDLFLKWLEHFVVFTNATKELPQIIVFDGHHNHKTLAAVTYAKERDIHMITLPPWNHRMQPLDRTFLKSLKNNYNWMVSIPSVQTSESANVASGAVQCIDLSVGPPATNNTGIAAMLFQVGGPSTITNTVTTHACNGALMILLACATPFLLYRQNRHWPGWDC</sequence>
<accession>A0AAD9IQF4</accession>
<proteinExistence type="predicted"/>
<evidence type="ECO:0000313" key="3">
    <source>
        <dbReference type="Proteomes" id="UP001208570"/>
    </source>
</evidence>
<evidence type="ECO:0000259" key="1">
    <source>
        <dbReference type="Pfam" id="PF03184"/>
    </source>
</evidence>
<comment type="caution">
    <text evidence="2">The sequence shown here is derived from an EMBL/GenBank/DDBJ whole genome shotgun (WGS) entry which is preliminary data.</text>
</comment>
<dbReference type="EMBL" id="JAODUP010003182">
    <property type="protein sequence ID" value="KAK2138360.1"/>
    <property type="molecule type" value="Genomic_DNA"/>
</dbReference>
<organism evidence="2 3">
    <name type="scientific">Paralvinella palmiformis</name>
    <dbReference type="NCBI Taxonomy" id="53620"/>
    <lineage>
        <taxon>Eukaryota</taxon>
        <taxon>Metazoa</taxon>
        <taxon>Spiralia</taxon>
        <taxon>Lophotrochozoa</taxon>
        <taxon>Annelida</taxon>
        <taxon>Polychaeta</taxon>
        <taxon>Sedentaria</taxon>
        <taxon>Canalipalpata</taxon>
        <taxon>Terebellida</taxon>
        <taxon>Terebelliformia</taxon>
        <taxon>Alvinellidae</taxon>
        <taxon>Paralvinella</taxon>
    </lineage>
</organism>
<dbReference type="Proteomes" id="UP001208570">
    <property type="component" value="Unassembled WGS sequence"/>
</dbReference>
<dbReference type="AlphaFoldDB" id="A0AAD9IQF4"/>
<name>A0AAD9IQF4_9ANNE</name>
<dbReference type="Pfam" id="PF03184">
    <property type="entry name" value="DDE_1"/>
    <property type="match status" value="1"/>
</dbReference>
<reference evidence="2" key="1">
    <citation type="journal article" date="2023" name="Mol. Biol. Evol.">
        <title>Third-Generation Sequencing Reveals the Adaptive Role of the Epigenome in Three Deep-Sea Polychaetes.</title>
        <authorList>
            <person name="Perez M."/>
            <person name="Aroh O."/>
            <person name="Sun Y."/>
            <person name="Lan Y."/>
            <person name="Juniper S.K."/>
            <person name="Young C.R."/>
            <person name="Angers B."/>
            <person name="Qian P.Y."/>
        </authorList>
    </citation>
    <scope>NUCLEOTIDE SEQUENCE</scope>
    <source>
        <strain evidence="2">P08H-3</strain>
    </source>
</reference>
<keyword evidence="3" id="KW-1185">Reference proteome</keyword>
<evidence type="ECO:0000313" key="2">
    <source>
        <dbReference type="EMBL" id="KAK2138360.1"/>
    </source>
</evidence>
<dbReference type="GO" id="GO:0003676">
    <property type="term" value="F:nucleic acid binding"/>
    <property type="evidence" value="ECO:0007669"/>
    <property type="project" value="InterPro"/>
</dbReference>
<gene>
    <name evidence="2" type="ORF">LSH36_3184g00005</name>
</gene>
<feature type="domain" description="DDE-1" evidence="1">
    <location>
        <begin position="55"/>
        <end position="141"/>
    </location>
</feature>
<protein>
    <recommendedName>
        <fullName evidence="1">DDE-1 domain-containing protein</fullName>
    </recommendedName>
</protein>
<dbReference type="InterPro" id="IPR004875">
    <property type="entry name" value="DDE_SF_endonuclease_dom"/>
</dbReference>